<keyword evidence="1" id="KW-0732">Signal</keyword>
<comment type="caution">
    <text evidence="2">The sequence shown here is derived from an EMBL/GenBank/DDBJ whole genome shotgun (WGS) entry which is preliminary data.</text>
</comment>
<keyword evidence="3" id="KW-1185">Reference proteome</keyword>
<sequence>MFNKLSTGLSSLLVLSLAAAFTAADDPECSDLSSPQCCYDAFMSWTSSKANFEAPTETVVDYTDIYTNDVYTNVPTTTLCDGFLRYLGPQEGEVYTTRVSADEPVTTWLSTPYPTPAPSCTIGEEDCIPFMQAYRSSSEAYRTNNSNPYPTMPPCTTYSTCPKDGGYCKMWATAHTAWYWPVTLEGDFCGDRTTITHPEPTRSTVISGTTFVSPSVYISIERLRANSHLGQYTLTPCGRDKTSVLLSLHPTDVSTHFGPIKRYSSTFKQLNLADMNDPTPVTAYFGLTEAPDCTATPESCTATIDVSHTPLLSAPVQMFRDLDPDYESCNLHPSAHDRIGPITWIPLEPTQDSWPTPTTTSED</sequence>
<name>A0AAE8N4Y5_9PEZI</name>
<protein>
    <submittedName>
        <fullName evidence="2">Uncharacterized protein</fullName>
    </submittedName>
</protein>
<dbReference type="EMBL" id="ONZQ02000015">
    <property type="protein sequence ID" value="SPO06217.1"/>
    <property type="molecule type" value="Genomic_DNA"/>
</dbReference>
<organism evidence="2 3">
    <name type="scientific">Cephalotrichum gorgonifer</name>
    <dbReference type="NCBI Taxonomy" id="2041049"/>
    <lineage>
        <taxon>Eukaryota</taxon>
        <taxon>Fungi</taxon>
        <taxon>Dikarya</taxon>
        <taxon>Ascomycota</taxon>
        <taxon>Pezizomycotina</taxon>
        <taxon>Sordariomycetes</taxon>
        <taxon>Hypocreomycetidae</taxon>
        <taxon>Microascales</taxon>
        <taxon>Microascaceae</taxon>
        <taxon>Cephalotrichum</taxon>
    </lineage>
</organism>
<proteinExistence type="predicted"/>
<evidence type="ECO:0000313" key="3">
    <source>
        <dbReference type="Proteomes" id="UP001187682"/>
    </source>
</evidence>
<gene>
    <name evidence="2" type="ORF">DNG_08906</name>
</gene>
<feature type="chain" id="PRO_5042112197" evidence="1">
    <location>
        <begin position="25"/>
        <end position="363"/>
    </location>
</feature>
<evidence type="ECO:0000313" key="2">
    <source>
        <dbReference type="EMBL" id="SPO06217.1"/>
    </source>
</evidence>
<dbReference type="AlphaFoldDB" id="A0AAE8N4Y5"/>
<reference evidence="2" key="1">
    <citation type="submission" date="2018-03" db="EMBL/GenBank/DDBJ databases">
        <authorList>
            <person name="Guldener U."/>
        </authorList>
    </citation>
    <scope>NUCLEOTIDE SEQUENCE</scope>
</reference>
<accession>A0AAE8N4Y5</accession>
<dbReference type="Proteomes" id="UP001187682">
    <property type="component" value="Unassembled WGS sequence"/>
</dbReference>
<evidence type="ECO:0000256" key="1">
    <source>
        <dbReference type="SAM" id="SignalP"/>
    </source>
</evidence>
<feature type="signal peptide" evidence="1">
    <location>
        <begin position="1"/>
        <end position="24"/>
    </location>
</feature>